<reference evidence="2" key="1">
    <citation type="submission" date="2021-02" db="EMBL/GenBank/DDBJ databases">
        <authorList>
            <person name="Nowell W R."/>
        </authorList>
    </citation>
    <scope>NUCLEOTIDE SEQUENCE</scope>
</reference>
<dbReference type="SUPFAM" id="SSF52129">
    <property type="entry name" value="Caspase-like"/>
    <property type="match status" value="1"/>
</dbReference>
<evidence type="ECO:0000313" key="3">
    <source>
        <dbReference type="EMBL" id="CAF4263939.1"/>
    </source>
</evidence>
<dbReference type="PANTHER" id="PTHR22576:SF37">
    <property type="entry name" value="MUCOSA-ASSOCIATED LYMPHOID TISSUE LYMPHOMA TRANSLOCATION PROTEIN 1"/>
    <property type="match status" value="1"/>
</dbReference>
<feature type="domain" description="Caspase family p20" evidence="1">
    <location>
        <begin position="11"/>
        <end position="87"/>
    </location>
</feature>
<comment type="caution">
    <text evidence="2">The sequence shown here is derived from an EMBL/GenBank/DDBJ whole genome shotgun (WGS) entry which is preliminary data.</text>
</comment>
<dbReference type="PANTHER" id="PTHR22576">
    <property type="entry name" value="MUCOSA ASSOCIATED LYMPHOID TISSUE LYMPHOMA TRANSLOCATION PROTEIN 1/PARACASPASE"/>
    <property type="match status" value="1"/>
</dbReference>
<organism evidence="2 4">
    <name type="scientific">Didymodactylos carnosus</name>
    <dbReference type="NCBI Taxonomy" id="1234261"/>
    <lineage>
        <taxon>Eukaryota</taxon>
        <taxon>Metazoa</taxon>
        <taxon>Spiralia</taxon>
        <taxon>Gnathifera</taxon>
        <taxon>Rotifera</taxon>
        <taxon>Eurotatoria</taxon>
        <taxon>Bdelloidea</taxon>
        <taxon>Philodinida</taxon>
        <taxon>Philodinidae</taxon>
        <taxon>Didymodactylos</taxon>
    </lineage>
</organism>
<dbReference type="Gene3D" id="3.40.50.1460">
    <property type="match status" value="1"/>
</dbReference>
<gene>
    <name evidence="2" type="ORF">OVA965_LOCUS35703</name>
    <name evidence="3" type="ORF">TMI583_LOCUS36678</name>
</gene>
<dbReference type="InterPro" id="IPR011600">
    <property type="entry name" value="Pept_C14_caspase"/>
</dbReference>
<name>A0A8S2FJF0_9BILA</name>
<dbReference type="InterPro" id="IPR001309">
    <property type="entry name" value="Pept_C14_p20"/>
</dbReference>
<dbReference type="Proteomes" id="UP000682733">
    <property type="component" value="Unassembled WGS sequence"/>
</dbReference>
<evidence type="ECO:0000313" key="2">
    <source>
        <dbReference type="EMBL" id="CAF1472274.1"/>
    </source>
</evidence>
<dbReference type="EMBL" id="CAJOBA010053336">
    <property type="protein sequence ID" value="CAF4263939.1"/>
    <property type="molecule type" value="Genomic_DNA"/>
</dbReference>
<proteinExistence type="predicted"/>
<dbReference type="Proteomes" id="UP000677228">
    <property type="component" value="Unassembled WGS sequence"/>
</dbReference>
<evidence type="ECO:0000259" key="1">
    <source>
        <dbReference type="PROSITE" id="PS50208"/>
    </source>
</evidence>
<dbReference type="InterPro" id="IPR052039">
    <property type="entry name" value="Caspase-related_regulators"/>
</dbReference>
<protein>
    <recommendedName>
        <fullName evidence="1">Caspase family p20 domain-containing protein</fullName>
    </recommendedName>
</protein>
<dbReference type="InterPro" id="IPR029030">
    <property type="entry name" value="Caspase-like_dom_sf"/>
</dbReference>
<dbReference type="PROSITE" id="PS50208">
    <property type="entry name" value="CASPASE_P20"/>
    <property type="match status" value="1"/>
</dbReference>
<dbReference type="GO" id="GO:0004197">
    <property type="term" value="F:cysteine-type endopeptidase activity"/>
    <property type="evidence" value="ECO:0007669"/>
    <property type="project" value="InterPro"/>
</dbReference>
<dbReference type="AlphaFoldDB" id="A0A8S2FJF0"/>
<sequence length="103" mass="11547">MISVEGGSRSHPKLALVIGNKSYSKHPLTNSINDATDLSDTLRKIGFEVDLGIDSNLKNMTELIDAFADRINDPDLVLFYFSDHGVQWKNQNYLLPVDPDEKI</sequence>
<accession>A0A8S2FJF0</accession>
<dbReference type="EMBL" id="CAJNOK010031444">
    <property type="protein sequence ID" value="CAF1472274.1"/>
    <property type="molecule type" value="Genomic_DNA"/>
</dbReference>
<dbReference type="GO" id="GO:0006508">
    <property type="term" value="P:proteolysis"/>
    <property type="evidence" value="ECO:0007669"/>
    <property type="project" value="InterPro"/>
</dbReference>
<dbReference type="Pfam" id="PF00656">
    <property type="entry name" value="Peptidase_C14"/>
    <property type="match status" value="1"/>
</dbReference>
<evidence type="ECO:0000313" key="4">
    <source>
        <dbReference type="Proteomes" id="UP000677228"/>
    </source>
</evidence>